<dbReference type="CDD" id="cd05232">
    <property type="entry name" value="UDP_G4E_4_SDR_e"/>
    <property type="match status" value="1"/>
</dbReference>
<organism evidence="4 5">
    <name type="scientific">Amphritea opalescens</name>
    <dbReference type="NCBI Taxonomy" id="2490544"/>
    <lineage>
        <taxon>Bacteria</taxon>
        <taxon>Pseudomonadati</taxon>
        <taxon>Pseudomonadota</taxon>
        <taxon>Gammaproteobacteria</taxon>
        <taxon>Oceanospirillales</taxon>
        <taxon>Oceanospirillaceae</taxon>
        <taxon>Amphritea</taxon>
    </lineage>
</organism>
<name>A0A430KTJ3_9GAMM</name>
<sequence>MTIFLTGVSGFIGRGLYEKLLDLNDCSVIGGTRFKTLDSGFAFVEYGNVNADTSWLKLLYNCKVVIHAAGVAHISQYSVDTSKLFARVNVDGTLNLARQAASSGVERFIFISSIGVNGNQNHIPFTAEDVAAPQEPYAQSKYEAEVGLLALAKETGMEIVIIRPPLVYGPDAPGNFGKLVRLVEKGIPLPLGAIHNKRSFVALDNLVDLIVTCIDHPAAANQVFLAGDGEDLSTSELLRGIATAMGKPSRLLPVPESWLRFGANLLGKEEVVDRLLGSLQVDISKTRDMLGWTPPISVEEGLKRCFAKE</sequence>
<accession>A0A430KTJ3</accession>
<proteinExistence type="inferred from homology"/>
<reference evidence="4 5" key="1">
    <citation type="submission" date="2018-11" db="EMBL/GenBank/DDBJ databases">
        <title>The draft genome sequence of Amphritea opalescens ANRC-JH13T.</title>
        <authorList>
            <person name="Fang Z."/>
            <person name="Zhang Y."/>
            <person name="Han X."/>
        </authorList>
    </citation>
    <scope>NUCLEOTIDE SEQUENCE [LARGE SCALE GENOMIC DNA]</scope>
    <source>
        <strain evidence="4 5">ANRC-JH13</strain>
    </source>
</reference>
<evidence type="ECO:0000259" key="3">
    <source>
        <dbReference type="Pfam" id="PF01370"/>
    </source>
</evidence>
<dbReference type="EMBL" id="RQXW01000003">
    <property type="protein sequence ID" value="RTE66807.1"/>
    <property type="molecule type" value="Genomic_DNA"/>
</dbReference>
<evidence type="ECO:0000256" key="2">
    <source>
        <dbReference type="ARBA" id="ARBA00007637"/>
    </source>
</evidence>
<dbReference type="InterPro" id="IPR036291">
    <property type="entry name" value="NAD(P)-bd_dom_sf"/>
</dbReference>
<evidence type="ECO:0000313" key="4">
    <source>
        <dbReference type="EMBL" id="RTE66807.1"/>
    </source>
</evidence>
<dbReference type="SUPFAM" id="SSF51735">
    <property type="entry name" value="NAD(P)-binding Rossmann-fold domains"/>
    <property type="match status" value="1"/>
</dbReference>
<dbReference type="Gene3D" id="3.40.50.720">
    <property type="entry name" value="NAD(P)-binding Rossmann-like Domain"/>
    <property type="match status" value="1"/>
</dbReference>
<dbReference type="RefSeq" id="WP_126157392.1">
    <property type="nucleotide sequence ID" value="NZ_RQXW01000003.1"/>
</dbReference>
<evidence type="ECO:0000256" key="1">
    <source>
        <dbReference type="ARBA" id="ARBA00005125"/>
    </source>
</evidence>
<dbReference type="Proteomes" id="UP000283087">
    <property type="component" value="Unassembled WGS sequence"/>
</dbReference>
<dbReference type="Pfam" id="PF01370">
    <property type="entry name" value="Epimerase"/>
    <property type="match status" value="1"/>
</dbReference>
<dbReference type="AlphaFoldDB" id="A0A430KTJ3"/>
<dbReference type="InterPro" id="IPR001509">
    <property type="entry name" value="Epimerase_deHydtase"/>
</dbReference>
<gene>
    <name evidence="4" type="ORF">EH243_04155</name>
</gene>
<feature type="domain" description="NAD-dependent epimerase/dehydratase" evidence="3">
    <location>
        <begin position="3"/>
        <end position="223"/>
    </location>
</feature>
<dbReference type="PANTHER" id="PTHR43000">
    <property type="entry name" value="DTDP-D-GLUCOSE 4,6-DEHYDRATASE-RELATED"/>
    <property type="match status" value="1"/>
</dbReference>
<evidence type="ECO:0000313" key="5">
    <source>
        <dbReference type="Proteomes" id="UP000283087"/>
    </source>
</evidence>
<comment type="similarity">
    <text evidence="2">Belongs to the NAD(P)-dependent epimerase/dehydratase family.</text>
</comment>
<keyword evidence="5" id="KW-1185">Reference proteome</keyword>
<comment type="pathway">
    <text evidence="1">Bacterial outer membrane biogenesis; LPS O-antigen biosynthesis.</text>
</comment>
<dbReference type="OrthoDB" id="9801056at2"/>
<comment type="caution">
    <text evidence="4">The sequence shown here is derived from an EMBL/GenBank/DDBJ whole genome shotgun (WGS) entry which is preliminary data.</text>
</comment>
<protein>
    <submittedName>
        <fullName evidence="4">SDR family oxidoreductase</fullName>
    </submittedName>
</protein>